<dbReference type="PANTHER" id="PTHR12110">
    <property type="entry name" value="HYDROXYPYRUVATE ISOMERASE"/>
    <property type="match status" value="1"/>
</dbReference>
<evidence type="ECO:0000313" key="4">
    <source>
        <dbReference type="Proteomes" id="UP000479293"/>
    </source>
</evidence>
<dbReference type="Gene3D" id="3.20.20.150">
    <property type="entry name" value="Divalent-metal-dependent TIM barrel enzymes"/>
    <property type="match status" value="1"/>
</dbReference>
<accession>A0A7C9FQE3</accession>
<proteinExistence type="predicted"/>
<protein>
    <submittedName>
        <fullName evidence="3">TIM barrel protein</fullName>
    </submittedName>
</protein>
<dbReference type="InterPro" id="IPR006311">
    <property type="entry name" value="TAT_signal"/>
</dbReference>
<evidence type="ECO:0000259" key="2">
    <source>
        <dbReference type="Pfam" id="PF01261"/>
    </source>
</evidence>
<dbReference type="InterPro" id="IPR050312">
    <property type="entry name" value="IolE/XylAMocC-like"/>
</dbReference>
<reference evidence="3 4" key="1">
    <citation type="submission" date="2019-10" db="EMBL/GenBank/DDBJ databases">
        <title>Draft Genome Sequence of Cytophagaceae sp. SJW1-29.</title>
        <authorList>
            <person name="Choi A."/>
        </authorList>
    </citation>
    <scope>NUCLEOTIDE SEQUENCE [LARGE SCALE GENOMIC DNA]</scope>
    <source>
        <strain evidence="3 4">SJW1-29</strain>
    </source>
</reference>
<keyword evidence="1" id="KW-0732">Signal</keyword>
<name>A0A7C9FQE3_9BACT</name>
<comment type="caution">
    <text evidence="3">The sequence shown here is derived from an EMBL/GenBank/DDBJ whole genome shotgun (WGS) entry which is preliminary data.</text>
</comment>
<dbReference type="Pfam" id="PF01261">
    <property type="entry name" value="AP_endonuc_2"/>
    <property type="match status" value="1"/>
</dbReference>
<evidence type="ECO:0000256" key="1">
    <source>
        <dbReference type="SAM" id="SignalP"/>
    </source>
</evidence>
<dbReference type="InterPro" id="IPR036237">
    <property type="entry name" value="Xyl_isomerase-like_sf"/>
</dbReference>
<feature type="signal peptide" evidence="1">
    <location>
        <begin position="1"/>
        <end position="21"/>
    </location>
</feature>
<keyword evidence="4" id="KW-1185">Reference proteome</keyword>
<dbReference type="Proteomes" id="UP000479293">
    <property type="component" value="Unassembled WGS sequence"/>
</dbReference>
<gene>
    <name evidence="3" type="ORF">GBK04_27055</name>
</gene>
<dbReference type="EMBL" id="WHLY01000002">
    <property type="protein sequence ID" value="MPR36891.1"/>
    <property type="molecule type" value="Genomic_DNA"/>
</dbReference>
<feature type="chain" id="PRO_5028930787" evidence="1">
    <location>
        <begin position="22"/>
        <end position="300"/>
    </location>
</feature>
<evidence type="ECO:0000313" key="3">
    <source>
        <dbReference type="EMBL" id="MPR36891.1"/>
    </source>
</evidence>
<dbReference type="PANTHER" id="PTHR12110:SF41">
    <property type="entry name" value="INOSOSE DEHYDRATASE"/>
    <property type="match status" value="1"/>
</dbReference>
<dbReference type="RefSeq" id="WP_152765184.1">
    <property type="nucleotide sequence ID" value="NZ_WHLY01000002.1"/>
</dbReference>
<dbReference type="AlphaFoldDB" id="A0A7C9FQE3"/>
<dbReference type="PROSITE" id="PS51318">
    <property type="entry name" value="TAT"/>
    <property type="match status" value="1"/>
</dbReference>
<feature type="domain" description="Xylose isomerase-like TIM barrel" evidence="2">
    <location>
        <begin position="74"/>
        <end position="295"/>
    </location>
</feature>
<dbReference type="SUPFAM" id="SSF51658">
    <property type="entry name" value="Xylose isomerase-like"/>
    <property type="match status" value="1"/>
</dbReference>
<sequence length="300" mass="33237">MHYNRRLFLKSAGFATLGAAALPLISCSTNTSSDSAADSTAVAGSGSERKISTFGVQLYSARDIIGKDPKGVLKQIADLGYQEIEGYQGDQGVFWSMTPKDFKAYVDGLGMKMVSTHADTSKDLEKLAGECAEAGLSYVLQPYIGPQSSVDEWKKRAEEFNKRGEICNKAGIKFGYHNHDYSFKELDGQIPQEILLDNTDPSLVMYELDMCWIAAANKDIADHLRKYQGRYELCHVKDLVREPKPHSTDLGKGIIDYPKVLGVAEDTGVKHFIVEQEEYPESVMASLSHDADYMRNLVIS</sequence>
<organism evidence="3 4">
    <name type="scientific">Salmonirosea aquatica</name>
    <dbReference type="NCBI Taxonomy" id="2654236"/>
    <lineage>
        <taxon>Bacteria</taxon>
        <taxon>Pseudomonadati</taxon>
        <taxon>Bacteroidota</taxon>
        <taxon>Cytophagia</taxon>
        <taxon>Cytophagales</taxon>
        <taxon>Spirosomataceae</taxon>
        <taxon>Salmonirosea</taxon>
    </lineage>
</organism>
<dbReference type="InterPro" id="IPR013022">
    <property type="entry name" value="Xyl_isomerase-like_TIM-brl"/>
</dbReference>